<evidence type="ECO:0000256" key="4">
    <source>
        <dbReference type="ARBA" id="ARBA00022737"/>
    </source>
</evidence>
<feature type="domain" description="C2H2-type" evidence="11">
    <location>
        <begin position="536"/>
        <end position="563"/>
    </location>
</feature>
<evidence type="ECO:0000256" key="6">
    <source>
        <dbReference type="ARBA" id="ARBA00022833"/>
    </source>
</evidence>
<evidence type="ECO:0000256" key="7">
    <source>
        <dbReference type="ARBA" id="ARBA00023015"/>
    </source>
</evidence>
<feature type="domain" description="C2H2-type" evidence="11">
    <location>
        <begin position="117"/>
        <end position="144"/>
    </location>
</feature>
<comment type="similarity">
    <text evidence="2">Belongs to the krueppel C2H2-type zinc-finger protein family.</text>
</comment>
<feature type="domain" description="C2H2-type" evidence="11">
    <location>
        <begin position="201"/>
        <end position="228"/>
    </location>
</feature>
<feature type="domain" description="C2H2-type" evidence="11">
    <location>
        <begin position="173"/>
        <end position="200"/>
    </location>
</feature>
<sequence>FVVSINLIMADSCSNEQIMFIKDEIVFVDEVFQLGLQEEEVVSIPEGEHFTDLTCEENVVNGEDEPEERIEVVNRLCLSCIDCNKKFKCSEHYDKHHELYHKHEVKIKLGSCGKRTWMCGQCNKTFISRKGSIIHQRTHTGERPYTCKICKKSFIDSSTLMKHQVIHQAVRPFTCATCFRGFNQKVALQRHERTHSQQSLFVCKYCPKTFLVLSSLQAHEKIHSGMKPYICRFCPSSFHTSTAQRQHERVHTNERPYRCNYCPKAFKDSGTLFKHQVIHSGIKPFTCPLCSHGFTQKVALRKHIRSHVMRLHSNLCQICKKDHCSKDDLTYHLESHVEIHPRIFDVRSVATSSLKNAHNFTLQTKHSESPSDLSDLTTLCDVAISTSVQFASPKSEKKRNRKYQYSCTQCSMTFRRQKSLNSHLTVHKVACKYCDKVFNDRGMLKTHEKHLCMHSTNKKEAVSCVPIKTMTKFKTGKKQFHCEKCQKSFSSRNGYVIHQRSHTGERPYGCRWCQKAFGDSATRHKHERIHTGERPFQCTHCPRAFNQRAALRAHQITHSVDRAYICIHCPSSFPYAATLRKHVASCHNDSVVVSCPICDSLKCEINQLHNHIKSSHLSNNKPLMCSLCESGVFTDRDEFCDHLVWHAKQFTFISNRNIVNGSVKIEPTKPKKNIKNNLVKLKHLKRETHNCFGCKNV</sequence>
<dbReference type="FunFam" id="3.30.160.60:FF:000295">
    <property type="entry name" value="zinc finger protein 19"/>
    <property type="match status" value="1"/>
</dbReference>
<feature type="domain" description="C2H2-type" evidence="11">
    <location>
        <begin position="257"/>
        <end position="284"/>
    </location>
</feature>
<reference evidence="12" key="1">
    <citation type="submission" date="2015-12" db="EMBL/GenBank/DDBJ databases">
        <title>De novo transcriptome assembly of four potential Pierce s Disease insect vectors from Arizona vineyards.</title>
        <authorList>
            <person name="Tassone E.E."/>
        </authorList>
    </citation>
    <scope>NUCLEOTIDE SEQUENCE</scope>
</reference>
<name>A0A1B6DAK2_9HEMI</name>
<feature type="domain" description="C2H2-type" evidence="11">
    <location>
        <begin position="405"/>
        <end position="427"/>
    </location>
</feature>
<evidence type="ECO:0000256" key="3">
    <source>
        <dbReference type="ARBA" id="ARBA00022723"/>
    </source>
</evidence>
<dbReference type="GO" id="GO:0005634">
    <property type="term" value="C:nucleus"/>
    <property type="evidence" value="ECO:0007669"/>
    <property type="project" value="TreeGrafter"/>
</dbReference>
<feature type="domain" description="C2H2-type" evidence="11">
    <location>
        <begin position="429"/>
        <end position="459"/>
    </location>
</feature>
<keyword evidence="8" id="KW-0804">Transcription</keyword>
<evidence type="ECO:0000256" key="5">
    <source>
        <dbReference type="ARBA" id="ARBA00022771"/>
    </source>
</evidence>
<dbReference type="InterPro" id="IPR013087">
    <property type="entry name" value="Znf_C2H2_type"/>
</dbReference>
<feature type="domain" description="C2H2-type" evidence="11">
    <location>
        <begin position="480"/>
        <end position="507"/>
    </location>
</feature>
<evidence type="ECO:0000256" key="9">
    <source>
        <dbReference type="ARBA" id="ARBA00023242"/>
    </source>
</evidence>
<keyword evidence="9" id="KW-0539">Nucleus</keyword>
<dbReference type="PROSITE" id="PS50157">
    <property type="entry name" value="ZINC_FINGER_C2H2_2"/>
    <property type="match status" value="13"/>
</dbReference>
<feature type="non-terminal residue" evidence="12">
    <location>
        <position position="1"/>
    </location>
</feature>
<feature type="domain" description="C2H2-type" evidence="11">
    <location>
        <begin position="508"/>
        <end position="535"/>
    </location>
</feature>
<proteinExistence type="inferred from homology"/>
<evidence type="ECO:0000259" key="11">
    <source>
        <dbReference type="PROSITE" id="PS50157"/>
    </source>
</evidence>
<dbReference type="EMBL" id="GEDC01014575">
    <property type="protein sequence ID" value="JAS22723.1"/>
    <property type="molecule type" value="Transcribed_RNA"/>
</dbReference>
<dbReference type="GO" id="GO:0008270">
    <property type="term" value="F:zinc ion binding"/>
    <property type="evidence" value="ECO:0007669"/>
    <property type="project" value="UniProtKB-KW"/>
</dbReference>
<dbReference type="AlphaFoldDB" id="A0A1B6DAK2"/>
<dbReference type="Pfam" id="PF00096">
    <property type="entry name" value="zf-C2H2"/>
    <property type="match status" value="8"/>
</dbReference>
<keyword evidence="5 10" id="KW-0863">Zinc-finger</keyword>
<feature type="domain" description="C2H2-type" evidence="11">
    <location>
        <begin position="285"/>
        <end position="307"/>
    </location>
</feature>
<feature type="domain" description="C2H2-type" evidence="11">
    <location>
        <begin position="229"/>
        <end position="256"/>
    </location>
</feature>
<dbReference type="FunFam" id="3.30.160.60:FF:000110">
    <property type="entry name" value="Zinc finger protein-like"/>
    <property type="match status" value="1"/>
</dbReference>
<dbReference type="Gene3D" id="3.30.160.60">
    <property type="entry name" value="Classic Zinc Finger"/>
    <property type="match status" value="11"/>
</dbReference>
<dbReference type="SUPFAM" id="SSF57667">
    <property type="entry name" value="beta-beta-alpha zinc fingers"/>
    <property type="match status" value="7"/>
</dbReference>
<keyword evidence="4" id="KW-0677">Repeat</keyword>
<keyword evidence="3" id="KW-0479">Metal-binding</keyword>
<feature type="domain" description="C2H2-type" evidence="11">
    <location>
        <begin position="78"/>
        <end position="106"/>
    </location>
</feature>
<dbReference type="GO" id="GO:0000981">
    <property type="term" value="F:DNA-binding transcription factor activity, RNA polymerase II-specific"/>
    <property type="evidence" value="ECO:0007669"/>
    <property type="project" value="TreeGrafter"/>
</dbReference>
<dbReference type="FunFam" id="3.30.160.60:FF:002343">
    <property type="entry name" value="Zinc finger protein 33A"/>
    <property type="match status" value="1"/>
</dbReference>
<keyword evidence="7" id="KW-0805">Transcription regulation</keyword>
<evidence type="ECO:0000256" key="10">
    <source>
        <dbReference type="PROSITE-ProRule" id="PRU00042"/>
    </source>
</evidence>
<dbReference type="PANTHER" id="PTHR24409">
    <property type="entry name" value="ZINC FINGER PROTEIN 142"/>
    <property type="match status" value="1"/>
</dbReference>
<dbReference type="PROSITE" id="PS00028">
    <property type="entry name" value="ZINC_FINGER_C2H2_1"/>
    <property type="match status" value="13"/>
</dbReference>
<dbReference type="SMART" id="SM00355">
    <property type="entry name" value="ZnF_C2H2"/>
    <property type="match status" value="17"/>
</dbReference>
<dbReference type="FunFam" id="3.30.160.60:FF:002349">
    <property type="entry name" value="Zinc finger and BTB domain-containing 40"/>
    <property type="match status" value="1"/>
</dbReference>
<dbReference type="GO" id="GO:0000977">
    <property type="term" value="F:RNA polymerase II transcription regulatory region sequence-specific DNA binding"/>
    <property type="evidence" value="ECO:0007669"/>
    <property type="project" value="TreeGrafter"/>
</dbReference>
<accession>A0A1B6DAK2</accession>
<dbReference type="InterPro" id="IPR036236">
    <property type="entry name" value="Znf_C2H2_sf"/>
</dbReference>
<comment type="subcellular location">
    <subcellularLocation>
        <location evidence="1">Nucleus</location>
    </subcellularLocation>
</comment>
<evidence type="ECO:0000256" key="1">
    <source>
        <dbReference type="ARBA" id="ARBA00004123"/>
    </source>
</evidence>
<keyword evidence="6" id="KW-0862">Zinc</keyword>
<evidence type="ECO:0000256" key="8">
    <source>
        <dbReference type="ARBA" id="ARBA00023163"/>
    </source>
</evidence>
<gene>
    <name evidence="12" type="ORF">g.30852</name>
</gene>
<protein>
    <recommendedName>
        <fullName evidence="11">C2H2-type domain-containing protein</fullName>
    </recommendedName>
</protein>
<evidence type="ECO:0000256" key="2">
    <source>
        <dbReference type="ARBA" id="ARBA00006991"/>
    </source>
</evidence>
<feature type="domain" description="C2H2-type" evidence="11">
    <location>
        <begin position="145"/>
        <end position="172"/>
    </location>
</feature>
<dbReference type="PANTHER" id="PTHR24409:SF331">
    <property type="entry name" value="ZINC FINGER PROTEIN 322A"/>
    <property type="match status" value="1"/>
</dbReference>
<organism evidence="12">
    <name type="scientific">Clastoptera arizonana</name>
    <name type="common">Arizona spittle bug</name>
    <dbReference type="NCBI Taxonomy" id="38151"/>
    <lineage>
        <taxon>Eukaryota</taxon>
        <taxon>Metazoa</taxon>
        <taxon>Ecdysozoa</taxon>
        <taxon>Arthropoda</taxon>
        <taxon>Hexapoda</taxon>
        <taxon>Insecta</taxon>
        <taxon>Pterygota</taxon>
        <taxon>Neoptera</taxon>
        <taxon>Paraneoptera</taxon>
        <taxon>Hemiptera</taxon>
        <taxon>Auchenorrhyncha</taxon>
        <taxon>Cercopoidea</taxon>
        <taxon>Clastopteridae</taxon>
        <taxon>Clastoptera</taxon>
    </lineage>
</organism>
<dbReference type="FunFam" id="3.30.160.60:FF:000621">
    <property type="entry name" value="FLT3-interacting zinc finger 1"/>
    <property type="match status" value="1"/>
</dbReference>
<dbReference type="FunFam" id="3.30.160.60:FF:000446">
    <property type="entry name" value="Zinc finger protein"/>
    <property type="match status" value="1"/>
</dbReference>
<dbReference type="FunFam" id="3.30.160.60:FF:000065">
    <property type="entry name" value="B-cell CLL/lymphoma 6, member B"/>
    <property type="match status" value="1"/>
</dbReference>
<evidence type="ECO:0000313" key="12">
    <source>
        <dbReference type="EMBL" id="JAS22723.1"/>
    </source>
</evidence>